<evidence type="ECO:0000313" key="2">
    <source>
        <dbReference type="Proteomes" id="UP000886520"/>
    </source>
</evidence>
<dbReference type="PANTHER" id="PTHR37375:SF1">
    <property type="entry name" value="DUF2470 DOMAIN-CONTAINING PROTEIN"/>
    <property type="match status" value="1"/>
</dbReference>
<proteinExistence type="predicted"/>
<accession>A0A9D4UMC5</accession>
<reference evidence="1" key="1">
    <citation type="submission" date="2021-01" db="EMBL/GenBank/DDBJ databases">
        <title>Adiantum capillus-veneris genome.</title>
        <authorList>
            <person name="Fang Y."/>
            <person name="Liao Q."/>
        </authorList>
    </citation>
    <scope>NUCLEOTIDE SEQUENCE</scope>
    <source>
        <strain evidence="1">H3</strain>
        <tissue evidence="1">Leaf</tissue>
    </source>
</reference>
<protein>
    <submittedName>
        <fullName evidence="1">Uncharacterized protein</fullName>
    </submittedName>
</protein>
<dbReference type="SUPFAM" id="SSF50475">
    <property type="entry name" value="FMN-binding split barrel"/>
    <property type="match status" value="1"/>
</dbReference>
<keyword evidence="2" id="KW-1185">Reference proteome</keyword>
<name>A0A9D4UMC5_ADICA</name>
<organism evidence="1 2">
    <name type="scientific">Adiantum capillus-veneris</name>
    <name type="common">Maidenhair fern</name>
    <dbReference type="NCBI Taxonomy" id="13818"/>
    <lineage>
        <taxon>Eukaryota</taxon>
        <taxon>Viridiplantae</taxon>
        <taxon>Streptophyta</taxon>
        <taxon>Embryophyta</taxon>
        <taxon>Tracheophyta</taxon>
        <taxon>Polypodiopsida</taxon>
        <taxon>Polypodiidae</taxon>
        <taxon>Polypodiales</taxon>
        <taxon>Pteridineae</taxon>
        <taxon>Pteridaceae</taxon>
        <taxon>Vittarioideae</taxon>
        <taxon>Adiantum</taxon>
    </lineage>
</organism>
<dbReference type="AlphaFoldDB" id="A0A9D4UMC5"/>
<dbReference type="OrthoDB" id="10256706at2759"/>
<dbReference type="Proteomes" id="UP000886520">
    <property type="component" value="Chromosome 14"/>
</dbReference>
<sequence length="298" mass="33918">MAMSRTCCQNYKRFSHLYHLYRSFSRQARTSKIGGETPKKGKAGVPTMAERCKSILGLNWRGQLTTLKPTLVDGEEREKAEKTVGEFSNYIVYDEEVIVHVPEESKHCPNLLLNNRASLIIGHTDPSPLMKVFQQVKKTPPHALVVGLLMVPDDADRLSPEYMKDIIKKELSELKHIVNQSSPIVRPLLESGGHILRSRVQALNCMSEYKTDDMFYRFDASSCHYVDMSGIKHLVKLEELDRADRVFSPLLPVVIEGINRNKKRRMGLKVLCAWFLHVKVEEAFAASVDKRGLNILVK</sequence>
<comment type="caution">
    <text evidence="1">The sequence shown here is derived from an EMBL/GenBank/DDBJ whole genome shotgun (WGS) entry which is preliminary data.</text>
</comment>
<dbReference type="EMBL" id="JABFUD020000014">
    <property type="protein sequence ID" value="KAI5070506.1"/>
    <property type="molecule type" value="Genomic_DNA"/>
</dbReference>
<dbReference type="PANTHER" id="PTHR37375">
    <property type="entry name" value="EXPRESSED PROTEIN"/>
    <property type="match status" value="1"/>
</dbReference>
<evidence type="ECO:0000313" key="1">
    <source>
        <dbReference type="EMBL" id="KAI5070506.1"/>
    </source>
</evidence>
<gene>
    <name evidence="1" type="ORF">GOP47_0014849</name>
</gene>